<dbReference type="PATRIC" id="fig|1217706.3.peg.2274"/>
<dbReference type="AlphaFoldDB" id="N9NQ04"/>
<keyword evidence="2" id="KW-1185">Reference proteome</keyword>
<dbReference type="PROSITE" id="PS51257">
    <property type="entry name" value="PROKAR_LIPOPROTEIN"/>
    <property type="match status" value="1"/>
</dbReference>
<dbReference type="EMBL" id="APRW01000009">
    <property type="protein sequence ID" value="ENX23093.1"/>
    <property type="molecule type" value="Genomic_DNA"/>
</dbReference>
<proteinExistence type="predicted"/>
<evidence type="ECO:0008006" key="3">
    <source>
        <dbReference type="Google" id="ProtNLM"/>
    </source>
</evidence>
<evidence type="ECO:0000313" key="2">
    <source>
        <dbReference type="Proteomes" id="UP000013173"/>
    </source>
</evidence>
<dbReference type="HOGENOM" id="CLU_769178_0_0_6"/>
<dbReference type="Proteomes" id="UP000013173">
    <property type="component" value="Unassembled WGS sequence"/>
</dbReference>
<comment type="caution">
    <text evidence="1">The sequence shown here is derived from an EMBL/GenBank/DDBJ whole genome shotgun (WGS) entry which is preliminary data.</text>
</comment>
<accession>N9NQ04</accession>
<organism evidence="1 2">
    <name type="scientific">Acinetobacter vivianii</name>
    <dbReference type="NCBI Taxonomy" id="1776742"/>
    <lineage>
        <taxon>Bacteria</taxon>
        <taxon>Pseudomonadati</taxon>
        <taxon>Pseudomonadota</taxon>
        <taxon>Gammaproteobacteria</taxon>
        <taxon>Moraxellales</taxon>
        <taxon>Moraxellaceae</taxon>
        <taxon>Acinetobacter</taxon>
    </lineage>
</organism>
<dbReference type="Gene3D" id="1.10.30.50">
    <property type="match status" value="1"/>
</dbReference>
<name>N9NQ04_9GAMM</name>
<reference evidence="1 2" key="1">
    <citation type="submission" date="2013-02" db="EMBL/GenBank/DDBJ databases">
        <title>The Genome Sequence of Acinetobacter sp. NIPH 2168.</title>
        <authorList>
            <consortium name="The Broad Institute Genome Sequencing Platform"/>
            <consortium name="The Broad Institute Genome Sequencing Center for Infectious Disease"/>
            <person name="Cerqueira G."/>
            <person name="Feldgarden M."/>
            <person name="Courvalin P."/>
            <person name="Perichon B."/>
            <person name="Grillot-Courvalin C."/>
            <person name="Clermont D."/>
            <person name="Rocha E."/>
            <person name="Yoon E.-J."/>
            <person name="Nemec A."/>
            <person name="Walker B."/>
            <person name="Young S.K."/>
            <person name="Zeng Q."/>
            <person name="Gargeya S."/>
            <person name="Fitzgerald M."/>
            <person name="Haas B."/>
            <person name="Abouelleil A."/>
            <person name="Alvarado L."/>
            <person name="Arachchi H.M."/>
            <person name="Berlin A.M."/>
            <person name="Chapman S.B."/>
            <person name="Dewar J."/>
            <person name="Goldberg J."/>
            <person name="Griggs A."/>
            <person name="Gujja S."/>
            <person name="Hansen M."/>
            <person name="Howarth C."/>
            <person name="Imamovic A."/>
            <person name="Larimer J."/>
            <person name="McCowan C."/>
            <person name="Murphy C."/>
            <person name="Neiman D."/>
            <person name="Pearson M."/>
            <person name="Priest M."/>
            <person name="Roberts A."/>
            <person name="Saif S."/>
            <person name="Shea T."/>
            <person name="Sisk P."/>
            <person name="Sykes S."/>
            <person name="Wortman J."/>
            <person name="Nusbaum C."/>
            <person name="Birren B."/>
        </authorList>
    </citation>
    <scope>NUCLEOTIDE SEQUENCE [LARGE SCALE GENOMIC DNA]</scope>
    <source>
        <strain evidence="1 2">NIPH 2168</strain>
    </source>
</reference>
<protein>
    <recommendedName>
        <fullName evidence="3">HNH nuclease domain-containing protein</fullName>
    </recommendedName>
</protein>
<dbReference type="OrthoDB" id="9816185at2"/>
<gene>
    <name evidence="1" type="ORF">F892_02336</name>
</gene>
<evidence type="ECO:0000313" key="1">
    <source>
        <dbReference type="EMBL" id="ENX23093.1"/>
    </source>
</evidence>
<dbReference type="GeneID" id="303683901"/>
<dbReference type="RefSeq" id="WP_005258410.1">
    <property type="nucleotide sequence ID" value="NZ_BMDR01000004.1"/>
</dbReference>
<sequence length="367" mass="41555">MLKPINNVTCSPALVACQHLIQRFALWLCNPTTIATHINQQSLQPPILASNIEADWLWKFLQRVHDKKSLLSRAEIVASMPLSEKQALANWIRAVSNIPALFQTTQDVLIVNCPIATKSNWDAFKVLMDAFYEKAFRSGLPYLPDGTPTAADGVDYAHFVKVFRNIHRLNQNAHAREICVLCGGPLGDTPHVDHWINKATFPILSVCANNLLLICSICNEAPNKADKPVHSAGSFDNWFHPYLRPGNRILRPKYVLHQLSVKCSATPLVDKPKAITLDALLNLSKRWTCEFKAEYAKHKDILIRREQRRIQKTGSGHTQDEILSYIQDWQEDLSVSQPHYEIHQTLAAALQEPTRLSAWYCEIKSIT</sequence>